<dbReference type="PROSITE" id="PS51257">
    <property type="entry name" value="PROKAR_LIPOPROTEIN"/>
    <property type="match status" value="1"/>
</dbReference>
<gene>
    <name evidence="1" type="ORF">GCM10011425_18260</name>
</gene>
<proteinExistence type="predicted"/>
<accession>A0A917N1M7</accession>
<sequence>MKKQLLYILLGVTILSVGCIKNTNDSDPVQPPQGKFAGKFFRIHRSLNSFIKDTVKIDVTMEMVNDTYRFTGDTSKHAGSYGKFNYNQSYIEWVDNTVPAGVNSTTLPKPHLNGLYPYVYDGTTFKFAASSVPDTLTYYYELKKQAN</sequence>
<protein>
    <recommendedName>
        <fullName evidence="3">Lipoprotein</fullName>
    </recommendedName>
</protein>
<dbReference type="AlphaFoldDB" id="A0A917N1M7"/>
<comment type="caution">
    <text evidence="1">The sequence shown here is derived from an EMBL/GenBank/DDBJ whole genome shotgun (WGS) entry which is preliminary data.</text>
</comment>
<keyword evidence="2" id="KW-1185">Reference proteome</keyword>
<evidence type="ECO:0000313" key="1">
    <source>
        <dbReference type="EMBL" id="GGI50614.1"/>
    </source>
</evidence>
<organism evidence="1 2">
    <name type="scientific">Mucilaginibacter galii</name>
    <dbReference type="NCBI Taxonomy" id="2005073"/>
    <lineage>
        <taxon>Bacteria</taxon>
        <taxon>Pseudomonadati</taxon>
        <taxon>Bacteroidota</taxon>
        <taxon>Sphingobacteriia</taxon>
        <taxon>Sphingobacteriales</taxon>
        <taxon>Sphingobacteriaceae</taxon>
        <taxon>Mucilaginibacter</taxon>
    </lineage>
</organism>
<evidence type="ECO:0008006" key="3">
    <source>
        <dbReference type="Google" id="ProtNLM"/>
    </source>
</evidence>
<dbReference type="RefSeq" id="WP_188415936.1">
    <property type="nucleotide sequence ID" value="NZ_BMDO01000004.1"/>
</dbReference>
<name>A0A917N1M7_9SPHI</name>
<dbReference type="EMBL" id="BMDO01000004">
    <property type="protein sequence ID" value="GGI50614.1"/>
    <property type="molecule type" value="Genomic_DNA"/>
</dbReference>
<reference evidence="1" key="1">
    <citation type="journal article" date="2014" name="Int. J. Syst. Evol. Microbiol.">
        <title>Complete genome sequence of Corynebacterium casei LMG S-19264T (=DSM 44701T), isolated from a smear-ripened cheese.</title>
        <authorList>
            <consortium name="US DOE Joint Genome Institute (JGI-PGF)"/>
            <person name="Walter F."/>
            <person name="Albersmeier A."/>
            <person name="Kalinowski J."/>
            <person name="Ruckert C."/>
        </authorList>
    </citation>
    <scope>NUCLEOTIDE SEQUENCE</scope>
    <source>
        <strain evidence="1">CCM 8711</strain>
    </source>
</reference>
<reference evidence="1" key="2">
    <citation type="submission" date="2020-09" db="EMBL/GenBank/DDBJ databases">
        <authorList>
            <person name="Sun Q."/>
            <person name="Sedlacek I."/>
        </authorList>
    </citation>
    <scope>NUCLEOTIDE SEQUENCE</scope>
    <source>
        <strain evidence="1">CCM 8711</strain>
    </source>
</reference>
<dbReference type="Proteomes" id="UP000662074">
    <property type="component" value="Unassembled WGS sequence"/>
</dbReference>
<evidence type="ECO:0000313" key="2">
    <source>
        <dbReference type="Proteomes" id="UP000662074"/>
    </source>
</evidence>